<keyword evidence="4 6" id="KW-0255">Endonuclease</keyword>
<evidence type="ECO:0000256" key="1">
    <source>
        <dbReference type="ARBA" id="ARBA00022517"/>
    </source>
</evidence>
<dbReference type="EC" id="3.1.26.-" evidence="6"/>
<evidence type="ECO:0000256" key="5">
    <source>
        <dbReference type="ARBA" id="ARBA00022801"/>
    </source>
</evidence>
<keyword evidence="3 6" id="KW-0540">Nuclease</keyword>
<organism evidence="8 9">
    <name type="scientific">[Clostridium] polysaccharolyticum</name>
    <dbReference type="NCBI Taxonomy" id="29364"/>
    <lineage>
        <taxon>Bacteria</taxon>
        <taxon>Bacillati</taxon>
        <taxon>Bacillota</taxon>
        <taxon>Clostridia</taxon>
        <taxon>Lachnospirales</taxon>
        <taxon>Lachnospiraceae</taxon>
    </lineage>
</organism>
<dbReference type="HAMAP" id="MF_01468">
    <property type="entry name" value="RNase_Mini_III"/>
    <property type="match status" value="1"/>
</dbReference>
<evidence type="ECO:0000313" key="8">
    <source>
        <dbReference type="EMBL" id="SES69592.1"/>
    </source>
</evidence>
<dbReference type="InterPro" id="IPR000999">
    <property type="entry name" value="RNase_III_dom"/>
</dbReference>
<keyword evidence="6" id="KW-0699">rRNA-binding</keyword>
<dbReference type="InterPro" id="IPR036389">
    <property type="entry name" value="RNase_III_sf"/>
</dbReference>
<keyword evidence="6" id="KW-0963">Cytoplasm</keyword>
<evidence type="ECO:0000313" key="9">
    <source>
        <dbReference type="Proteomes" id="UP000199800"/>
    </source>
</evidence>
<evidence type="ECO:0000259" key="7">
    <source>
        <dbReference type="Pfam" id="PF00636"/>
    </source>
</evidence>
<keyword evidence="1 6" id="KW-0690">Ribosome biogenesis</keyword>
<dbReference type="Gene3D" id="1.10.1520.10">
    <property type="entry name" value="Ribonuclease III domain"/>
    <property type="match status" value="1"/>
</dbReference>
<keyword evidence="6" id="KW-0460">Magnesium</keyword>
<evidence type="ECO:0000256" key="2">
    <source>
        <dbReference type="ARBA" id="ARBA00022552"/>
    </source>
</evidence>
<dbReference type="STRING" id="29364.SAMN04487772_10273"/>
<dbReference type="GO" id="GO:0019843">
    <property type="term" value="F:rRNA binding"/>
    <property type="evidence" value="ECO:0007669"/>
    <property type="project" value="UniProtKB-UniRule"/>
</dbReference>
<dbReference type="EMBL" id="FOHN01000002">
    <property type="protein sequence ID" value="SES69592.1"/>
    <property type="molecule type" value="Genomic_DNA"/>
</dbReference>
<dbReference type="InterPro" id="IPR008226">
    <property type="entry name" value="Mini3_fam"/>
</dbReference>
<feature type="active site" evidence="6">
    <location>
        <position position="54"/>
    </location>
</feature>
<dbReference type="GO" id="GO:0004525">
    <property type="term" value="F:ribonuclease III activity"/>
    <property type="evidence" value="ECO:0007669"/>
    <property type="project" value="InterPro"/>
</dbReference>
<dbReference type="Proteomes" id="UP000199800">
    <property type="component" value="Unassembled WGS sequence"/>
</dbReference>
<keyword evidence="2 6" id="KW-0698">rRNA processing</keyword>
<protein>
    <recommendedName>
        <fullName evidence="6">Mini-ribonuclease 3</fullName>
        <shortName evidence="6">Mini-3</shortName>
        <shortName evidence="6">Mini-RNase 3</shortName>
        <ecNumber evidence="6">3.1.26.-</ecNumber>
    </recommendedName>
    <alternativeName>
        <fullName evidence="6">Mini-RNase III</fullName>
        <shortName evidence="6">Mini-III</shortName>
    </alternativeName>
</protein>
<dbReference type="SUPFAM" id="SSF69065">
    <property type="entry name" value="RNase III domain-like"/>
    <property type="match status" value="1"/>
</dbReference>
<evidence type="ECO:0000256" key="6">
    <source>
        <dbReference type="HAMAP-Rule" id="MF_01468"/>
    </source>
</evidence>
<feature type="domain" description="RNase III" evidence="7">
    <location>
        <begin position="48"/>
        <end position="145"/>
    </location>
</feature>
<dbReference type="RefSeq" id="WP_242939651.1">
    <property type="nucleotide sequence ID" value="NZ_FOHN01000002.1"/>
</dbReference>
<dbReference type="GO" id="GO:0006364">
    <property type="term" value="P:rRNA processing"/>
    <property type="evidence" value="ECO:0007669"/>
    <property type="project" value="UniProtKB-UniRule"/>
</dbReference>
<reference evidence="8 9" key="1">
    <citation type="submission" date="2016-10" db="EMBL/GenBank/DDBJ databases">
        <authorList>
            <person name="de Groot N.N."/>
        </authorList>
    </citation>
    <scope>NUCLEOTIDE SEQUENCE [LARGE SCALE GENOMIC DNA]</scope>
    <source>
        <strain evidence="8 9">DSM 1801</strain>
    </source>
</reference>
<name>A0A1H9YKR5_9FIRM</name>
<comment type="similarity">
    <text evidence="6">Belongs to the MrnC RNase family.</text>
</comment>
<keyword evidence="5 6" id="KW-0378">Hydrolase</keyword>
<comment type="function">
    <text evidence="6">Involved in correct processing of both the 5' and 3' ends of 23S rRNA precursor. Processes 30S rRNA precursor transcript even in absence of ribonuclease 3 (Rnc); Rnc processes 30S rRNA into smaller rRNA precursors.</text>
</comment>
<keyword evidence="9" id="KW-1185">Reference proteome</keyword>
<dbReference type="GO" id="GO:0005737">
    <property type="term" value="C:cytoplasm"/>
    <property type="evidence" value="ECO:0007669"/>
    <property type="project" value="UniProtKB-SubCell"/>
</dbReference>
<dbReference type="AlphaFoldDB" id="A0A1H9YKR5"/>
<evidence type="ECO:0000256" key="4">
    <source>
        <dbReference type="ARBA" id="ARBA00022759"/>
    </source>
</evidence>
<accession>A0A1H9YKR5</accession>
<keyword evidence="6" id="KW-0694">RNA-binding</keyword>
<dbReference type="Pfam" id="PF00636">
    <property type="entry name" value="Ribonuclease_3"/>
    <property type="match status" value="1"/>
</dbReference>
<proteinExistence type="inferred from homology"/>
<comment type="subcellular location">
    <subcellularLocation>
        <location evidence="6">Cytoplasm</location>
    </subcellularLocation>
</comment>
<dbReference type="PANTHER" id="PTHR34276">
    <property type="entry name" value="MINI-RIBONUCLEASE 3"/>
    <property type="match status" value="1"/>
</dbReference>
<sequence length="166" mass="18824">MEKSIGLDSVSDLNLADQITKEFFDMMTGKDTAAWKEKMPPSQMSPLTLAFMGDCIFDLVVRTIVVESGNAPVNKLHNRAAHYVKAPSQMVMLNLIKDEFTEEEMAVYKRGRNAKSYTSAKNASIIEYRVATGFEALIGYLYLNRQFGRALYLLHLGIERFDQIEK</sequence>
<comment type="cofactor">
    <cofactor evidence="6">
        <name>Mg(2+)</name>
        <dbReference type="ChEBI" id="CHEBI:18420"/>
    </cofactor>
</comment>
<evidence type="ECO:0000256" key="3">
    <source>
        <dbReference type="ARBA" id="ARBA00022722"/>
    </source>
</evidence>
<dbReference type="PANTHER" id="PTHR34276:SF1">
    <property type="entry name" value="MINI-RIBONUCLEASE 3"/>
    <property type="match status" value="1"/>
</dbReference>
<gene>
    <name evidence="6" type="primary">mrnC</name>
    <name evidence="8" type="ORF">SAMN04487772_10273</name>
</gene>
<comment type="subunit">
    <text evidence="6">Homodimer.</text>
</comment>